<dbReference type="Gene3D" id="3.40.640.10">
    <property type="entry name" value="Type I PLP-dependent aspartate aminotransferase-like (Major domain)"/>
    <property type="match status" value="1"/>
</dbReference>
<sequence>MTRDREIGRDARARALSRPRRRRTSRRAMPPRQATVCAQGAERAFEVPRTTPRDVTRSVVPPMYPSTTYARDENHELPAPSGRALCYARPDNPSVRACEETLRALERGEDCAMFSSGMAAVTAVLEGTLGDSDGTRTAALAPRRGYFAVRQKINEYCASRGIEVVTYDPSSYACDVGDEVVSSADARRREEGTSLSRTARAFAERFPSTVFGLIWIEPTANPTWDITDIGEAMQIVQEQRGVGCVCVDATVLTPICCQPLVQFGCHIVMHSATKYLNGHSDVVAGALITKECDATWEKILHHRKMSGPTMGSFDAYLLSRGMRTLDVRVRRQSKSAMYIAERLQELFDEWNGPRTTLRGIVLYPGLRRGEAVGGCSSESTYDAHAELLCPNGVYGGMLSIVLYIMNPNASDSSRVLKTAELARLFASKTRHWTCATSLGGYESLIEHRYSVECKPGEVHPHIPPGLLRLSVGLEDERDLFDGLQQSWTHVVASN</sequence>
<accession>A0A090M9N2</accession>
<dbReference type="InterPro" id="IPR015421">
    <property type="entry name" value="PyrdxlP-dep_Trfase_major"/>
</dbReference>
<dbReference type="STRING" id="70448.A0A090M9N2"/>
<keyword evidence="6" id="KW-0808">Transferase</keyword>
<evidence type="ECO:0000256" key="1">
    <source>
        <dbReference type="ARBA" id="ARBA00001933"/>
    </source>
</evidence>
<name>A0A090M9N2_OSTTA</name>
<evidence type="ECO:0000256" key="4">
    <source>
        <dbReference type="RuleBase" id="RU362118"/>
    </source>
</evidence>
<feature type="compositionally biased region" description="Basic and acidic residues" evidence="5">
    <location>
        <begin position="1"/>
        <end position="13"/>
    </location>
</feature>
<keyword evidence="7" id="KW-1185">Reference proteome</keyword>
<comment type="cofactor">
    <cofactor evidence="1 4">
        <name>pyridoxal 5'-phosphate</name>
        <dbReference type="ChEBI" id="CHEBI:597326"/>
    </cofactor>
</comment>
<proteinExistence type="inferred from homology"/>
<dbReference type="PIRSF" id="PIRSF001434">
    <property type="entry name" value="CGS"/>
    <property type="match status" value="1"/>
</dbReference>
<dbReference type="OrthoDB" id="3512640at2759"/>
<protein>
    <submittedName>
        <fullName evidence="6">Pyridoxal phosphate-dependent transferase, major region, subdomain 2</fullName>
    </submittedName>
</protein>
<dbReference type="GO" id="GO:0005737">
    <property type="term" value="C:cytoplasm"/>
    <property type="evidence" value="ECO:0007669"/>
    <property type="project" value="TreeGrafter"/>
</dbReference>
<dbReference type="RefSeq" id="XP_022839830.1">
    <property type="nucleotide sequence ID" value="XM_022983199.1"/>
</dbReference>
<evidence type="ECO:0000256" key="5">
    <source>
        <dbReference type="SAM" id="MobiDB-lite"/>
    </source>
</evidence>
<dbReference type="GO" id="GO:0016740">
    <property type="term" value="F:transferase activity"/>
    <property type="evidence" value="ECO:0007669"/>
    <property type="project" value="UniProtKB-KW"/>
</dbReference>
<dbReference type="Gene3D" id="3.90.1150.10">
    <property type="entry name" value="Aspartate Aminotransferase, domain 1"/>
    <property type="match status" value="1"/>
</dbReference>
<dbReference type="InterPro" id="IPR015424">
    <property type="entry name" value="PyrdxlP-dep_Trfase"/>
</dbReference>
<dbReference type="Pfam" id="PF01053">
    <property type="entry name" value="Cys_Met_Meta_PP"/>
    <property type="match status" value="2"/>
</dbReference>
<keyword evidence="2 3" id="KW-0663">Pyridoxal phosphate</keyword>
<dbReference type="SUPFAM" id="SSF53383">
    <property type="entry name" value="PLP-dependent transferases"/>
    <property type="match status" value="1"/>
</dbReference>
<feature type="region of interest" description="Disordered" evidence="5">
    <location>
        <begin position="1"/>
        <end position="34"/>
    </location>
</feature>
<dbReference type="GeneID" id="9832230"/>
<dbReference type="InterPro" id="IPR000277">
    <property type="entry name" value="Cys/Met-Metab_PyrdxlP-dep_enz"/>
</dbReference>
<dbReference type="KEGG" id="ota:OT_ostta10g02540"/>
<feature type="compositionally biased region" description="Basic residues" evidence="5">
    <location>
        <begin position="15"/>
        <end position="26"/>
    </location>
</feature>
<evidence type="ECO:0000313" key="6">
    <source>
        <dbReference type="EMBL" id="CEF99422.1"/>
    </source>
</evidence>
<organism evidence="6 7">
    <name type="scientific">Ostreococcus tauri</name>
    <name type="common">Marine green alga</name>
    <dbReference type="NCBI Taxonomy" id="70448"/>
    <lineage>
        <taxon>Eukaryota</taxon>
        <taxon>Viridiplantae</taxon>
        <taxon>Chlorophyta</taxon>
        <taxon>Mamiellophyceae</taxon>
        <taxon>Mamiellales</taxon>
        <taxon>Bathycoccaceae</taxon>
        <taxon>Ostreococcus</taxon>
    </lineage>
</organism>
<comment type="caution">
    <text evidence="6">The sequence shown here is derived from an EMBL/GenBank/DDBJ whole genome shotgun (WGS) entry which is preliminary data.</text>
</comment>
<dbReference type="AlphaFoldDB" id="A0A090M9N2"/>
<feature type="modified residue" description="N6-(pyridoxal phosphate)lysine" evidence="3">
    <location>
        <position position="274"/>
    </location>
</feature>
<dbReference type="InParanoid" id="A0A090M9N2"/>
<dbReference type="Proteomes" id="UP000009170">
    <property type="component" value="Unassembled WGS sequence"/>
</dbReference>
<dbReference type="GO" id="GO:0016846">
    <property type="term" value="F:carbon-sulfur lyase activity"/>
    <property type="evidence" value="ECO:0007669"/>
    <property type="project" value="TreeGrafter"/>
</dbReference>
<dbReference type="InterPro" id="IPR015422">
    <property type="entry name" value="PyrdxlP-dep_Trfase_small"/>
</dbReference>
<dbReference type="EMBL" id="CAID01000010">
    <property type="protein sequence ID" value="CEF99422.1"/>
    <property type="molecule type" value="Genomic_DNA"/>
</dbReference>
<evidence type="ECO:0000256" key="2">
    <source>
        <dbReference type="ARBA" id="ARBA00022898"/>
    </source>
</evidence>
<dbReference type="GO" id="GO:0030170">
    <property type="term" value="F:pyridoxal phosphate binding"/>
    <property type="evidence" value="ECO:0007669"/>
    <property type="project" value="InterPro"/>
</dbReference>
<dbReference type="PANTHER" id="PTHR11808:SF35">
    <property type="entry name" value="CYSTATHIONINE GAMMA-SYNTHASE (AFU_ORTHOLOGUE AFUA_7G01590)"/>
    <property type="match status" value="1"/>
</dbReference>
<dbReference type="PANTHER" id="PTHR11808">
    <property type="entry name" value="TRANS-SULFURATION ENZYME FAMILY MEMBER"/>
    <property type="match status" value="1"/>
</dbReference>
<gene>
    <name evidence="6" type="ORF">OT_ostta10g02540</name>
</gene>
<reference evidence="6 7" key="2">
    <citation type="journal article" date="2014" name="BMC Genomics">
        <title>An improved genome of the model marine alga Ostreococcus tauri unfolds by assessing Illumina de novo assemblies.</title>
        <authorList>
            <person name="Blanc-Mathieu R."/>
            <person name="Verhelst B."/>
            <person name="Derelle E."/>
            <person name="Rombauts S."/>
            <person name="Bouget F.Y."/>
            <person name="Carre I."/>
            <person name="Chateau A."/>
            <person name="Eyre-Walker A."/>
            <person name="Grimsley N."/>
            <person name="Moreau H."/>
            <person name="Piegu B."/>
            <person name="Rivals E."/>
            <person name="Schackwitz W."/>
            <person name="Van de Peer Y."/>
            <person name="Piganeau G."/>
        </authorList>
    </citation>
    <scope>NUCLEOTIDE SEQUENCE [LARGE SCALE GENOMIC DNA]</scope>
    <source>
        <strain evidence="7">OTTH 0595 / CCAP 157/2 / RCC745</strain>
    </source>
</reference>
<reference evidence="7" key="1">
    <citation type="journal article" date="2006" name="Proc. Natl. Acad. Sci. U.S.A.">
        <title>Genome analysis of the smallest free-living eukaryote Ostreococcus tauri unveils many unique features.</title>
        <authorList>
            <person name="Derelle E."/>
            <person name="Ferraz C."/>
            <person name="Rombauts S."/>
            <person name="Rouze P."/>
            <person name="Worden A.Z."/>
            <person name="Robbens S."/>
            <person name="Partensky F."/>
            <person name="Degroeve S."/>
            <person name="Echeynie S."/>
            <person name="Cooke R."/>
            <person name="Saeys Y."/>
            <person name="Wuyts J."/>
            <person name="Jabbari K."/>
            <person name="Bowler C."/>
            <person name="Panaud O."/>
            <person name="Piegu B."/>
            <person name="Ball S.G."/>
            <person name="Ral J.-P."/>
            <person name="Bouget F.-Y."/>
            <person name="Piganeau G."/>
            <person name="De Baets B."/>
            <person name="Picard A."/>
            <person name="Delseny M."/>
            <person name="Demaille J."/>
            <person name="Van de Peer Y."/>
            <person name="Moreau H."/>
        </authorList>
    </citation>
    <scope>NUCLEOTIDE SEQUENCE [LARGE SCALE GENOMIC DNA]</scope>
    <source>
        <strain evidence="7">OTTH 0595 / CCAP 157/2 / RCC745</strain>
    </source>
</reference>
<comment type="similarity">
    <text evidence="4">Belongs to the trans-sulfuration enzymes family.</text>
</comment>
<dbReference type="GO" id="GO:0019346">
    <property type="term" value="P:transsulfuration"/>
    <property type="evidence" value="ECO:0007669"/>
    <property type="project" value="InterPro"/>
</dbReference>
<evidence type="ECO:0000313" key="7">
    <source>
        <dbReference type="Proteomes" id="UP000009170"/>
    </source>
</evidence>
<evidence type="ECO:0000256" key="3">
    <source>
        <dbReference type="PIRSR" id="PIRSR001434-2"/>
    </source>
</evidence>